<keyword evidence="2" id="KW-1185">Reference proteome</keyword>
<proteinExistence type="predicted"/>
<name>A0A9J6GVN2_HAELO</name>
<dbReference type="Proteomes" id="UP000821853">
    <property type="component" value="Unassembled WGS sequence"/>
</dbReference>
<evidence type="ECO:0000313" key="2">
    <source>
        <dbReference type="Proteomes" id="UP000821853"/>
    </source>
</evidence>
<gene>
    <name evidence="1" type="ORF">HPB48_017069</name>
</gene>
<protein>
    <submittedName>
        <fullName evidence="1">Uncharacterized protein</fullName>
    </submittedName>
</protein>
<accession>A0A9J6GVN2</accession>
<organism evidence="1 2">
    <name type="scientific">Haemaphysalis longicornis</name>
    <name type="common">Bush tick</name>
    <dbReference type="NCBI Taxonomy" id="44386"/>
    <lineage>
        <taxon>Eukaryota</taxon>
        <taxon>Metazoa</taxon>
        <taxon>Ecdysozoa</taxon>
        <taxon>Arthropoda</taxon>
        <taxon>Chelicerata</taxon>
        <taxon>Arachnida</taxon>
        <taxon>Acari</taxon>
        <taxon>Parasitiformes</taxon>
        <taxon>Ixodida</taxon>
        <taxon>Ixodoidea</taxon>
        <taxon>Ixodidae</taxon>
        <taxon>Haemaphysalinae</taxon>
        <taxon>Haemaphysalis</taxon>
    </lineage>
</organism>
<dbReference type="OMA" id="YPERWRR"/>
<dbReference type="EMBL" id="JABSTR010000008">
    <property type="protein sequence ID" value="KAH9378463.1"/>
    <property type="molecule type" value="Genomic_DNA"/>
</dbReference>
<dbReference type="AlphaFoldDB" id="A0A9J6GVN2"/>
<evidence type="ECO:0000313" key="1">
    <source>
        <dbReference type="EMBL" id="KAH9378463.1"/>
    </source>
</evidence>
<comment type="caution">
    <text evidence="1">The sequence shown here is derived from an EMBL/GenBank/DDBJ whole genome shotgun (WGS) entry which is preliminary data.</text>
</comment>
<dbReference type="VEuPathDB" id="VectorBase:HLOH_049541"/>
<reference evidence="1 2" key="1">
    <citation type="journal article" date="2020" name="Cell">
        <title>Large-Scale Comparative Analyses of Tick Genomes Elucidate Their Genetic Diversity and Vector Capacities.</title>
        <authorList>
            <consortium name="Tick Genome and Microbiome Consortium (TIGMIC)"/>
            <person name="Jia N."/>
            <person name="Wang J."/>
            <person name="Shi W."/>
            <person name="Du L."/>
            <person name="Sun Y."/>
            <person name="Zhan W."/>
            <person name="Jiang J.F."/>
            <person name="Wang Q."/>
            <person name="Zhang B."/>
            <person name="Ji P."/>
            <person name="Bell-Sakyi L."/>
            <person name="Cui X.M."/>
            <person name="Yuan T.T."/>
            <person name="Jiang B.G."/>
            <person name="Yang W.F."/>
            <person name="Lam T.T."/>
            <person name="Chang Q.C."/>
            <person name="Ding S.J."/>
            <person name="Wang X.J."/>
            <person name="Zhu J.G."/>
            <person name="Ruan X.D."/>
            <person name="Zhao L."/>
            <person name="Wei J.T."/>
            <person name="Ye R.Z."/>
            <person name="Que T.C."/>
            <person name="Du C.H."/>
            <person name="Zhou Y.H."/>
            <person name="Cheng J.X."/>
            <person name="Dai P.F."/>
            <person name="Guo W.B."/>
            <person name="Han X.H."/>
            <person name="Huang E.J."/>
            <person name="Li L.F."/>
            <person name="Wei W."/>
            <person name="Gao Y.C."/>
            <person name="Liu J.Z."/>
            <person name="Shao H.Z."/>
            <person name="Wang X."/>
            <person name="Wang C.C."/>
            <person name="Yang T.C."/>
            <person name="Huo Q.B."/>
            <person name="Li W."/>
            <person name="Chen H.Y."/>
            <person name="Chen S.E."/>
            <person name="Zhou L.G."/>
            <person name="Ni X.B."/>
            <person name="Tian J.H."/>
            <person name="Sheng Y."/>
            <person name="Liu T."/>
            <person name="Pan Y.S."/>
            <person name="Xia L.Y."/>
            <person name="Li J."/>
            <person name="Zhao F."/>
            <person name="Cao W.C."/>
        </authorList>
    </citation>
    <scope>NUCLEOTIDE SEQUENCE [LARGE SCALE GENOMIC DNA]</scope>
    <source>
        <strain evidence="1">HaeL-2018</strain>
    </source>
</reference>
<sequence>MPTSDYPERWRRVYRSRGRSAELQTVVFRPSNLSLKTCKPIAVIQAVAAAAHVIPSELQDTLLQPKPDKNIVSVSTFRMSALTKLRGHQSLRIQNTGTPLRAYLAASTDSCRGVIHGVKANTPPEELVANLISTGASILSERMMGRTI</sequence>